<dbReference type="AlphaFoldDB" id="A0A1B8GQN3"/>
<dbReference type="RefSeq" id="XP_059319828.1">
    <property type="nucleotide sequence ID" value="XM_059463566.1"/>
</dbReference>
<evidence type="ECO:0000256" key="1">
    <source>
        <dbReference type="SAM" id="MobiDB-lite"/>
    </source>
</evidence>
<dbReference type="InterPro" id="IPR001214">
    <property type="entry name" value="SET_dom"/>
</dbReference>
<keyword evidence="4" id="KW-1185">Reference proteome</keyword>
<dbReference type="PANTHER" id="PTHR47332:SF4">
    <property type="entry name" value="SET DOMAIN-CONTAINING PROTEIN 5"/>
    <property type="match status" value="1"/>
</dbReference>
<dbReference type="InterPro" id="IPR053185">
    <property type="entry name" value="SET_domain_protein"/>
</dbReference>
<reference evidence="3 4" key="1">
    <citation type="submission" date="2016-03" db="EMBL/GenBank/DDBJ databases">
        <title>Comparative genomics of Pseudogymnoascus destructans, the fungus causing white-nose syndrome of bats.</title>
        <authorList>
            <person name="Palmer J.M."/>
            <person name="Drees K.P."/>
            <person name="Foster J.T."/>
            <person name="Lindner D.L."/>
        </authorList>
    </citation>
    <scope>NUCLEOTIDE SEQUENCE [LARGE SCALE GENOMIC DNA]</scope>
    <source>
        <strain evidence="3 4">UAMH 10579</strain>
    </source>
</reference>
<dbReference type="GeneID" id="28837164"/>
<dbReference type="Proteomes" id="UP000091956">
    <property type="component" value="Unassembled WGS sequence"/>
</dbReference>
<sequence>MARLEKEAKGEEEPKPIPRPDPTLGEVMDPRDIDLTAYVDNLPFNIRVDQRYRIRYRIKMMENNQYKVVAAMDLPVNSVIIAETPIFYTSANDMEGFSSQVMARVLMLSPPDDEAYNRMREAQDFSTRLFTRNSRLSINKLIANKSFKLPEHLHYVSAEDPLSGFKNVVLRQYVTNRFKISDDAECIGIREPLYGIYQDASRLNHSADPNCMVEINEAPPFKMFLITTKDVKRDEELTISYHNDMHCGPIRHGEKAAKCTKLFGYSCFCKVCKVPKSDFPEDDEEEDDDESICAVM</sequence>
<protein>
    <recommendedName>
        <fullName evidence="2">SET domain-containing protein</fullName>
    </recommendedName>
</protein>
<dbReference type="InterPro" id="IPR046341">
    <property type="entry name" value="SET_dom_sf"/>
</dbReference>
<reference evidence="4" key="2">
    <citation type="journal article" date="2018" name="Nat. Commun.">
        <title>Extreme sensitivity to ultraviolet light in the fungal pathogen causing white-nose syndrome of bats.</title>
        <authorList>
            <person name="Palmer J.M."/>
            <person name="Drees K.P."/>
            <person name="Foster J.T."/>
            <person name="Lindner D.L."/>
        </authorList>
    </citation>
    <scope>NUCLEOTIDE SEQUENCE [LARGE SCALE GENOMIC DNA]</scope>
    <source>
        <strain evidence="4">UAMH 10579</strain>
    </source>
</reference>
<accession>A0A1B8GQN3</accession>
<proteinExistence type="predicted"/>
<organism evidence="3 4">
    <name type="scientific">Pseudogymnoascus verrucosus</name>
    <dbReference type="NCBI Taxonomy" id="342668"/>
    <lineage>
        <taxon>Eukaryota</taxon>
        <taxon>Fungi</taxon>
        <taxon>Dikarya</taxon>
        <taxon>Ascomycota</taxon>
        <taxon>Pezizomycotina</taxon>
        <taxon>Leotiomycetes</taxon>
        <taxon>Thelebolales</taxon>
        <taxon>Thelebolaceae</taxon>
        <taxon>Pseudogymnoascus</taxon>
    </lineage>
</organism>
<dbReference type="Gene3D" id="2.170.270.10">
    <property type="entry name" value="SET domain"/>
    <property type="match status" value="1"/>
</dbReference>
<dbReference type="CDD" id="cd20071">
    <property type="entry name" value="SET_SMYD"/>
    <property type="match status" value="1"/>
</dbReference>
<dbReference type="Pfam" id="PF00856">
    <property type="entry name" value="SET"/>
    <property type="match status" value="1"/>
</dbReference>
<dbReference type="PROSITE" id="PS50280">
    <property type="entry name" value="SET"/>
    <property type="match status" value="1"/>
</dbReference>
<feature type="region of interest" description="Disordered" evidence="1">
    <location>
        <begin position="1"/>
        <end position="26"/>
    </location>
</feature>
<feature type="domain" description="SET" evidence="2">
    <location>
        <begin position="77"/>
        <end position="242"/>
    </location>
</feature>
<dbReference type="SMART" id="SM00317">
    <property type="entry name" value="SET"/>
    <property type="match status" value="1"/>
</dbReference>
<feature type="compositionally biased region" description="Basic and acidic residues" evidence="1">
    <location>
        <begin position="1"/>
        <end position="18"/>
    </location>
</feature>
<dbReference type="EMBL" id="KV460218">
    <property type="protein sequence ID" value="OBT98137.2"/>
    <property type="molecule type" value="Genomic_DNA"/>
</dbReference>
<dbReference type="PANTHER" id="PTHR47332">
    <property type="entry name" value="SET DOMAIN-CONTAINING PROTEIN 5"/>
    <property type="match status" value="1"/>
</dbReference>
<evidence type="ECO:0000313" key="4">
    <source>
        <dbReference type="Proteomes" id="UP000091956"/>
    </source>
</evidence>
<evidence type="ECO:0000313" key="3">
    <source>
        <dbReference type="EMBL" id="OBT98137.2"/>
    </source>
</evidence>
<name>A0A1B8GQN3_9PEZI</name>
<dbReference type="SUPFAM" id="SSF82199">
    <property type="entry name" value="SET domain"/>
    <property type="match status" value="1"/>
</dbReference>
<gene>
    <name evidence="3" type="ORF">VE01_03778</name>
</gene>
<evidence type="ECO:0000259" key="2">
    <source>
        <dbReference type="PROSITE" id="PS50280"/>
    </source>
</evidence>